<comment type="caution">
    <text evidence="1">The sequence shown here is derived from an EMBL/GenBank/DDBJ whole genome shotgun (WGS) entry which is preliminary data.</text>
</comment>
<dbReference type="RefSeq" id="WP_277863639.1">
    <property type="nucleotide sequence ID" value="NZ_JARRAG010000002.1"/>
</dbReference>
<dbReference type="SUPFAM" id="SSF56954">
    <property type="entry name" value="Outer membrane efflux proteins (OEP)"/>
    <property type="match status" value="1"/>
</dbReference>
<evidence type="ECO:0000313" key="2">
    <source>
        <dbReference type="Proteomes" id="UP001216907"/>
    </source>
</evidence>
<accession>A0ABT6FIF4</accession>
<protein>
    <submittedName>
        <fullName evidence="1">Uncharacterized protein</fullName>
    </submittedName>
</protein>
<name>A0ABT6FIF4_9BACT</name>
<dbReference type="Proteomes" id="UP001216907">
    <property type="component" value="Unassembled WGS sequence"/>
</dbReference>
<dbReference type="EMBL" id="JARRAG010000002">
    <property type="protein sequence ID" value="MDG3007358.1"/>
    <property type="molecule type" value="Genomic_DNA"/>
</dbReference>
<proteinExistence type="predicted"/>
<dbReference type="Gene3D" id="1.20.1600.10">
    <property type="entry name" value="Outer membrane efflux proteins (OEP)"/>
    <property type="match status" value="1"/>
</dbReference>
<gene>
    <name evidence="1" type="ORF">PZE19_26650</name>
</gene>
<organism evidence="1 2">
    <name type="scientific">Paludisphaera mucosa</name>
    <dbReference type="NCBI Taxonomy" id="3030827"/>
    <lineage>
        <taxon>Bacteria</taxon>
        <taxon>Pseudomonadati</taxon>
        <taxon>Planctomycetota</taxon>
        <taxon>Planctomycetia</taxon>
        <taxon>Isosphaerales</taxon>
        <taxon>Isosphaeraceae</taxon>
        <taxon>Paludisphaera</taxon>
    </lineage>
</organism>
<reference evidence="1 2" key="1">
    <citation type="submission" date="2023-03" db="EMBL/GenBank/DDBJ databases">
        <title>Paludisphaera mucosa sp. nov. a novel planctomycete from northern fen.</title>
        <authorList>
            <person name="Ivanova A."/>
        </authorList>
    </citation>
    <scope>NUCLEOTIDE SEQUENCE [LARGE SCALE GENOMIC DNA]</scope>
    <source>
        <strain evidence="1 2">Pla2</strain>
    </source>
</reference>
<sequence length="65" mass="7686">MRAQGARRIRDETLRRYNEGEAALVDFAVAQREYNEIVRQYHDTQVRHRRSMMGLNTAVGRRVLP</sequence>
<evidence type="ECO:0000313" key="1">
    <source>
        <dbReference type="EMBL" id="MDG3007358.1"/>
    </source>
</evidence>
<keyword evidence="2" id="KW-1185">Reference proteome</keyword>